<organism evidence="1 2">
    <name type="scientific">Catharanthus roseus</name>
    <name type="common">Madagascar periwinkle</name>
    <name type="synonym">Vinca rosea</name>
    <dbReference type="NCBI Taxonomy" id="4058"/>
    <lineage>
        <taxon>Eukaryota</taxon>
        <taxon>Viridiplantae</taxon>
        <taxon>Streptophyta</taxon>
        <taxon>Embryophyta</taxon>
        <taxon>Tracheophyta</taxon>
        <taxon>Spermatophyta</taxon>
        <taxon>Magnoliopsida</taxon>
        <taxon>eudicotyledons</taxon>
        <taxon>Gunneridae</taxon>
        <taxon>Pentapetalae</taxon>
        <taxon>asterids</taxon>
        <taxon>lamiids</taxon>
        <taxon>Gentianales</taxon>
        <taxon>Apocynaceae</taxon>
        <taxon>Rauvolfioideae</taxon>
        <taxon>Vinceae</taxon>
        <taxon>Catharanthinae</taxon>
        <taxon>Catharanthus</taxon>
    </lineage>
</organism>
<dbReference type="EMBL" id="CM044705">
    <property type="protein sequence ID" value="KAI5664992.1"/>
    <property type="molecule type" value="Genomic_DNA"/>
</dbReference>
<proteinExistence type="predicted"/>
<evidence type="ECO:0000313" key="1">
    <source>
        <dbReference type="EMBL" id="KAI5664992.1"/>
    </source>
</evidence>
<accession>A0ACC0AVE0</accession>
<gene>
    <name evidence="1" type="ORF">M9H77_24315</name>
</gene>
<reference evidence="2" key="1">
    <citation type="journal article" date="2023" name="Nat. Plants">
        <title>Single-cell RNA sequencing provides a high-resolution roadmap for understanding the multicellular compartmentation of specialized metabolism.</title>
        <authorList>
            <person name="Sun S."/>
            <person name="Shen X."/>
            <person name="Li Y."/>
            <person name="Li Y."/>
            <person name="Wang S."/>
            <person name="Li R."/>
            <person name="Zhang H."/>
            <person name="Shen G."/>
            <person name="Guo B."/>
            <person name="Wei J."/>
            <person name="Xu J."/>
            <person name="St-Pierre B."/>
            <person name="Chen S."/>
            <person name="Sun C."/>
        </authorList>
    </citation>
    <scope>NUCLEOTIDE SEQUENCE [LARGE SCALE GENOMIC DNA]</scope>
</reference>
<keyword evidence="2" id="KW-1185">Reference proteome</keyword>
<sequence length="516" mass="57338">MVGNTGACEECVRTCQLLHWSKKDIEPRVTRFFKVLIGRDYQEALFLPPKFAKTVQDLVDKETKVEDSSGTCWTVTLSHYKDLLAFHKGWSEFSVAWGLQLGDFLAVNHIKGSHFVVHVFGRDGCEKLNTATKHPPVRRARSSQNVATESTPCQATCRDAKKRKSSETSVLIQQTKTNCTPNSEVGIEKQVCIYNEFDLVVDRETGYDQSDYRACIFDLSSFEMQQHICPDGNSGKRLDGQEGSSDHAQAVVNFQVDGNLVDKNPTERVVLRKETTIDSNIVENNKDLGPMDNMSLEHVANDLPSAVPTESPADNCTDVDDKSNVVILCQTPNSSTGCLSQNPLSINRNLNEEFKMVEKEKVEKTEQASACVRERVLEPSTSGEGGSSFASVETIKIVKTEPVDSLDLPSTIDPSFTCLAVTNGSVCIELPDPLPSVVYPRGRQGRASVIIEDPKGRDWGCVYHEQFGFNVIVAPWFKINEENAIQPGDVLKFTMVPNASSLNKYKFDIVREQLDN</sequence>
<dbReference type="Proteomes" id="UP001060085">
    <property type="component" value="Linkage Group LG05"/>
</dbReference>
<evidence type="ECO:0000313" key="2">
    <source>
        <dbReference type="Proteomes" id="UP001060085"/>
    </source>
</evidence>
<protein>
    <submittedName>
        <fullName evidence="1">Uncharacterized protein</fullName>
    </submittedName>
</protein>
<comment type="caution">
    <text evidence="1">The sequence shown here is derived from an EMBL/GenBank/DDBJ whole genome shotgun (WGS) entry which is preliminary data.</text>
</comment>
<name>A0ACC0AVE0_CATRO</name>